<reference evidence="1" key="1">
    <citation type="submission" date="2016-10" db="EMBL/GenBank/DDBJ databases">
        <authorList>
            <person name="de Groot N.N."/>
        </authorList>
    </citation>
    <scope>NUCLEOTIDE SEQUENCE</scope>
</reference>
<dbReference type="AlphaFoldDB" id="A0A1W1EE46"/>
<dbReference type="InterPro" id="IPR029046">
    <property type="entry name" value="LolA/LolB/LppX"/>
</dbReference>
<keyword evidence="1" id="KW-0282">Flagellum</keyword>
<sequence length="246" mass="28130">MSYVKKVLTALSLSIILATSAIYAENNNIGVEQNSQVDGKKLLQDAYNYLGNLNKYTLNAKITNYYVADSKELVEKRNSVVHVNRPSQFKINTKDEYIDRTVYLNDGVFTMMDNKEKYYATVNTGTNIDQTLVKIRKNLGIVLPLSTFMHSDMNKFIKPNKVQYFGTRDLNGVECNYIAFRLGKTVIHMWIENSNRPLIRSAKIITKDKGTTDMVLNWDVEDNFKNDIFIFKAPKNASNISIRAAK</sequence>
<keyword evidence="1" id="KW-0969">Cilium</keyword>
<dbReference type="Pfam" id="PF09865">
    <property type="entry name" value="DUF2092"/>
    <property type="match status" value="1"/>
</dbReference>
<organism evidence="1">
    <name type="scientific">hydrothermal vent metagenome</name>
    <dbReference type="NCBI Taxonomy" id="652676"/>
    <lineage>
        <taxon>unclassified sequences</taxon>
        <taxon>metagenomes</taxon>
        <taxon>ecological metagenomes</taxon>
    </lineage>
</organism>
<dbReference type="EMBL" id="FPKX01000044">
    <property type="protein sequence ID" value="SFZ98283.1"/>
    <property type="molecule type" value="Genomic_DNA"/>
</dbReference>
<keyword evidence="1" id="KW-0966">Cell projection</keyword>
<accession>A0A1W1EE46</accession>
<name>A0A1W1EE46_9ZZZZ</name>
<dbReference type="InterPro" id="IPR019207">
    <property type="entry name" value="DUF2092"/>
</dbReference>
<evidence type="ECO:0000313" key="1">
    <source>
        <dbReference type="EMBL" id="SFZ98283.1"/>
    </source>
</evidence>
<gene>
    <name evidence="1" type="ORF">MNB_SV-5-1796</name>
</gene>
<protein>
    <submittedName>
        <fullName evidence="1">Flagellar motor rotation protein MotB</fullName>
    </submittedName>
</protein>
<dbReference type="SUPFAM" id="SSF89392">
    <property type="entry name" value="Prokaryotic lipoproteins and lipoprotein localization factors"/>
    <property type="match status" value="1"/>
</dbReference>
<proteinExistence type="predicted"/>